<accession>A0A8X7U2Z8</accession>
<dbReference type="Gene3D" id="3.30.160.60">
    <property type="entry name" value="Classic Zinc Finger"/>
    <property type="match status" value="2"/>
</dbReference>
<keyword evidence="11" id="KW-1185">Reference proteome</keyword>
<dbReference type="PROSITE" id="PS00028">
    <property type="entry name" value="ZINC_FINGER_C2H2_1"/>
    <property type="match status" value="3"/>
</dbReference>
<dbReference type="OrthoDB" id="9411774at2759"/>
<dbReference type="EMBL" id="JAAMPC010000014">
    <property type="protein sequence ID" value="KAG2261261.1"/>
    <property type="molecule type" value="Genomic_DNA"/>
</dbReference>
<protein>
    <recommendedName>
        <fullName evidence="9">C2H2-type domain-containing protein</fullName>
    </recommendedName>
</protein>
<dbReference type="PANTHER" id="PTHR45988:SF87">
    <property type="entry name" value="C2H2 AND C2HC ZINC FINGERS SUPERFAMILY PROTEIN"/>
    <property type="match status" value="1"/>
</dbReference>
<comment type="caution">
    <text evidence="10">The sequence shown here is derived from an EMBL/GenBank/DDBJ whole genome shotgun (WGS) entry which is preliminary data.</text>
</comment>
<evidence type="ECO:0000256" key="1">
    <source>
        <dbReference type="ARBA" id="ARBA00022723"/>
    </source>
</evidence>
<evidence type="ECO:0000256" key="4">
    <source>
        <dbReference type="ARBA" id="ARBA00022833"/>
    </source>
</evidence>
<dbReference type="PROSITE" id="PS50157">
    <property type="entry name" value="ZINC_FINGER_C2H2_2"/>
    <property type="match status" value="3"/>
</dbReference>
<evidence type="ECO:0000259" key="9">
    <source>
        <dbReference type="PROSITE" id="PS50157"/>
    </source>
</evidence>
<dbReference type="Pfam" id="PF13912">
    <property type="entry name" value="zf-C2H2_6"/>
    <property type="match status" value="3"/>
</dbReference>
<dbReference type="InterPro" id="IPR044653">
    <property type="entry name" value="AZF1/2/3-like"/>
</dbReference>
<dbReference type="SUPFAM" id="SSF57667">
    <property type="entry name" value="beta-beta-alpha zinc fingers"/>
    <property type="match status" value="2"/>
</dbReference>
<proteinExistence type="predicted"/>
<feature type="region of interest" description="Disordered" evidence="8">
    <location>
        <begin position="215"/>
        <end position="247"/>
    </location>
</feature>
<feature type="compositionally biased region" description="Basic and acidic residues" evidence="8">
    <location>
        <begin position="215"/>
        <end position="229"/>
    </location>
</feature>
<feature type="domain" description="C2H2-type" evidence="9">
    <location>
        <begin position="399"/>
        <end position="421"/>
    </location>
</feature>
<name>A0A8X7U2Z8_BRACI</name>
<dbReference type="InterPro" id="IPR013087">
    <property type="entry name" value="Znf_C2H2_type"/>
</dbReference>
<keyword evidence="5" id="KW-0805">Transcription regulation</keyword>
<dbReference type="GO" id="GO:0000976">
    <property type="term" value="F:transcription cis-regulatory region binding"/>
    <property type="evidence" value="ECO:0007669"/>
    <property type="project" value="TreeGrafter"/>
</dbReference>
<reference evidence="10 11" key="1">
    <citation type="submission" date="2020-02" db="EMBL/GenBank/DDBJ databases">
        <authorList>
            <person name="Ma Q."/>
            <person name="Huang Y."/>
            <person name="Song X."/>
            <person name="Pei D."/>
        </authorList>
    </citation>
    <scope>NUCLEOTIDE SEQUENCE [LARGE SCALE GENOMIC DNA]</scope>
    <source>
        <strain evidence="10">Sxm20200214</strain>
        <tissue evidence="10">Leaf</tissue>
    </source>
</reference>
<keyword evidence="4" id="KW-0862">Zinc</keyword>
<dbReference type="Proteomes" id="UP000886595">
    <property type="component" value="Unassembled WGS sequence"/>
</dbReference>
<dbReference type="SMART" id="SM00355">
    <property type="entry name" value="ZnF_C2H2"/>
    <property type="match status" value="3"/>
</dbReference>
<dbReference type="PANTHER" id="PTHR45988">
    <property type="entry name" value="C2H2 TYPE ZINC FINGER TRANSCRIPTION FACTOR FAMILY-RELATED"/>
    <property type="match status" value="1"/>
</dbReference>
<dbReference type="AlphaFoldDB" id="A0A8X7U2Z8"/>
<feature type="domain" description="C2H2-type" evidence="9">
    <location>
        <begin position="273"/>
        <end position="300"/>
    </location>
</feature>
<evidence type="ECO:0000256" key="3">
    <source>
        <dbReference type="ARBA" id="ARBA00022771"/>
    </source>
</evidence>
<evidence type="ECO:0000256" key="6">
    <source>
        <dbReference type="ARBA" id="ARBA00023163"/>
    </source>
</evidence>
<dbReference type="GO" id="GO:0003700">
    <property type="term" value="F:DNA-binding transcription factor activity"/>
    <property type="evidence" value="ECO:0007669"/>
    <property type="project" value="InterPro"/>
</dbReference>
<dbReference type="GO" id="GO:0005634">
    <property type="term" value="C:nucleus"/>
    <property type="evidence" value="ECO:0007669"/>
    <property type="project" value="TreeGrafter"/>
</dbReference>
<evidence type="ECO:0000313" key="10">
    <source>
        <dbReference type="EMBL" id="KAG2261261.1"/>
    </source>
</evidence>
<evidence type="ECO:0000256" key="2">
    <source>
        <dbReference type="ARBA" id="ARBA00022737"/>
    </source>
</evidence>
<evidence type="ECO:0000313" key="11">
    <source>
        <dbReference type="Proteomes" id="UP000886595"/>
    </source>
</evidence>
<keyword evidence="6" id="KW-0804">Transcription</keyword>
<gene>
    <name evidence="10" type="ORF">Bca52824_068340</name>
</gene>
<evidence type="ECO:0000256" key="7">
    <source>
        <dbReference type="PROSITE-ProRule" id="PRU00042"/>
    </source>
</evidence>
<dbReference type="GO" id="GO:0008270">
    <property type="term" value="F:zinc ion binding"/>
    <property type="evidence" value="ECO:0007669"/>
    <property type="project" value="UniProtKB-KW"/>
</dbReference>
<dbReference type="InterPro" id="IPR036236">
    <property type="entry name" value="Znf_C2H2_sf"/>
</dbReference>
<evidence type="ECO:0000256" key="8">
    <source>
        <dbReference type="SAM" id="MobiDB-lite"/>
    </source>
</evidence>
<organism evidence="10 11">
    <name type="scientific">Brassica carinata</name>
    <name type="common">Ethiopian mustard</name>
    <name type="synonym">Abyssinian cabbage</name>
    <dbReference type="NCBI Taxonomy" id="52824"/>
    <lineage>
        <taxon>Eukaryota</taxon>
        <taxon>Viridiplantae</taxon>
        <taxon>Streptophyta</taxon>
        <taxon>Embryophyta</taxon>
        <taxon>Tracheophyta</taxon>
        <taxon>Spermatophyta</taxon>
        <taxon>Magnoliopsida</taxon>
        <taxon>eudicotyledons</taxon>
        <taxon>Gunneridae</taxon>
        <taxon>Pentapetalae</taxon>
        <taxon>rosids</taxon>
        <taxon>malvids</taxon>
        <taxon>Brassicales</taxon>
        <taxon>Brassicaceae</taxon>
        <taxon>Brassiceae</taxon>
        <taxon>Brassica</taxon>
    </lineage>
</organism>
<keyword evidence="2" id="KW-0677">Repeat</keyword>
<sequence>MSHVCKICGKRFATAQAVYGHQRVHSELKRVWGLKKPRVCSVLTSIGPNKALDPSSSLKESSSVMTETEKHEMDEAAMSLVMFSERVSVIRNLPPGDIAVHCVDQSKQEFSEVSATCSDVVAQALLPSSLRSKPLAKREGNLSYRIKICGRSFERSLGGHDQTLHRSNREKLERKKEEVEVSDSLCDVLADSGATKIVPQPSSCLEVSQEELVERGDTDVKEHSVEARHGFSKVSSHSGSKKSGSHSDVVAREALLFPPRSKLQEAPESNSSYNCKVCGKTFLRFQALGGHQTLHRSSNRGKLACEKQEFEAGHSLSVLTVSGAKKVVPEPSCFEVFHEELIKRRDANVKEGSVESRQGFSKASFDKASSYSDVVAQEALPFPPRSNFQEKPQSNSNSYKCKVCGKSFGCFQALGTHQNLHRPVSVILGLKRKRFEDKEIVPQPSSFEVSQEELTEPKDTNVKEHCVELKQDFETLSTCSDVLAQALPSPLRCNMQKGLQSNSSYERVLKML</sequence>
<keyword evidence="3 7" id="KW-0863">Zinc-finger</keyword>
<keyword evidence="1" id="KW-0479">Metal-binding</keyword>
<evidence type="ECO:0000256" key="5">
    <source>
        <dbReference type="ARBA" id="ARBA00023015"/>
    </source>
</evidence>
<feature type="domain" description="C2H2-type" evidence="9">
    <location>
        <begin position="3"/>
        <end position="30"/>
    </location>
</feature>